<evidence type="ECO:0000256" key="2">
    <source>
        <dbReference type="ARBA" id="ARBA00022763"/>
    </source>
</evidence>
<feature type="region of interest" description="Disordered" evidence="8">
    <location>
        <begin position="31"/>
        <end position="69"/>
    </location>
</feature>
<feature type="compositionally biased region" description="Low complexity" evidence="8">
    <location>
        <begin position="39"/>
        <end position="62"/>
    </location>
</feature>
<dbReference type="Proteomes" id="UP001498771">
    <property type="component" value="Unassembled WGS sequence"/>
</dbReference>
<feature type="active site" description="Proton acceptor" evidence="5 6">
    <location>
        <position position="148"/>
    </location>
</feature>
<evidence type="ECO:0000256" key="6">
    <source>
        <dbReference type="PROSITE-ProRule" id="PRU10072"/>
    </source>
</evidence>
<evidence type="ECO:0000313" key="10">
    <source>
        <dbReference type="EMBL" id="KAK7205581.1"/>
    </source>
</evidence>
<evidence type="ECO:0000256" key="8">
    <source>
        <dbReference type="SAM" id="MobiDB-lite"/>
    </source>
</evidence>
<dbReference type="PANTHER" id="PTHR11264">
    <property type="entry name" value="URACIL-DNA GLYCOSYLASE"/>
    <property type="match status" value="1"/>
</dbReference>
<dbReference type="SMART" id="SM00986">
    <property type="entry name" value="UDG"/>
    <property type="match status" value="1"/>
</dbReference>
<proteinExistence type="inferred from homology"/>
<comment type="caution">
    <text evidence="10">The sequence shown here is derived from an EMBL/GenBank/DDBJ whole genome shotgun (WGS) entry which is preliminary data.</text>
</comment>
<gene>
    <name evidence="5" type="primary">UNG1</name>
    <name evidence="10" type="ORF">BZA70DRAFT_289501</name>
</gene>
<dbReference type="HAMAP" id="MF_00148">
    <property type="entry name" value="UDG"/>
    <property type="match status" value="1"/>
</dbReference>
<dbReference type="EC" id="3.2.2.27" evidence="5 7"/>
<keyword evidence="2 5" id="KW-0227">DNA damage</keyword>
<evidence type="ECO:0000259" key="9">
    <source>
        <dbReference type="SMART" id="SM00986"/>
    </source>
</evidence>
<keyword evidence="5" id="KW-0496">Mitochondrion</keyword>
<dbReference type="Pfam" id="PF03167">
    <property type="entry name" value="UDG"/>
    <property type="match status" value="1"/>
</dbReference>
<dbReference type="InterPro" id="IPR036895">
    <property type="entry name" value="Uracil-DNA_glycosylase-like_sf"/>
</dbReference>
<comment type="subcellular location">
    <subcellularLocation>
        <location evidence="5">Mitochondrion</location>
    </subcellularLocation>
    <subcellularLocation>
        <location evidence="5">Nucleus</location>
    </subcellularLocation>
</comment>
<evidence type="ECO:0000256" key="4">
    <source>
        <dbReference type="ARBA" id="ARBA00023204"/>
    </source>
</evidence>
<feature type="domain" description="Uracil-DNA glycosylase-like" evidence="9">
    <location>
        <begin position="133"/>
        <end position="298"/>
    </location>
</feature>
<dbReference type="NCBIfam" id="NF003592">
    <property type="entry name" value="PRK05254.1-5"/>
    <property type="match status" value="1"/>
</dbReference>
<organism evidence="10 11">
    <name type="scientific">Myxozyma melibiosi</name>
    <dbReference type="NCBI Taxonomy" id="54550"/>
    <lineage>
        <taxon>Eukaryota</taxon>
        <taxon>Fungi</taxon>
        <taxon>Dikarya</taxon>
        <taxon>Ascomycota</taxon>
        <taxon>Saccharomycotina</taxon>
        <taxon>Lipomycetes</taxon>
        <taxon>Lipomycetales</taxon>
        <taxon>Lipomycetaceae</taxon>
        <taxon>Myxozyma</taxon>
    </lineage>
</organism>
<keyword evidence="4 5" id="KW-0234">DNA repair</keyword>
<dbReference type="NCBIfam" id="NF003589">
    <property type="entry name" value="PRK05254.1-2"/>
    <property type="match status" value="1"/>
</dbReference>
<dbReference type="GeneID" id="90039630"/>
<keyword evidence="3 5" id="KW-0378">Hydrolase</keyword>
<dbReference type="RefSeq" id="XP_064768614.1">
    <property type="nucleotide sequence ID" value="XM_064914118.1"/>
</dbReference>
<sequence length="312" mass="34466">MSTVAKRKGAELSSGEAKKTRPLTAFFKPATAKAEVSFSSSSTSSSSTSSTPPSTPSTTPTPFDREKWSASLTPEQRDLLDLEINTMHPSWLAALHKELTQPYFLSLKKFLLSEDTSHQKILPPARDVYAWSRLTPLDAVKVVVLGQDPYHNFNQAHGLAFSVLAPTPPPPSLRNIYKCLAIDYPEFKPPGGGKAGDLTKWAERGVLLLNTCLTVRAHNANSHAGKGWERFTEKVISVVAEQRSRGIVFLAWGNPAAKRVERINTKTHCVLKSVHPSPLSASRGFFDCAHFKKTNEWLSDHYGEDSVIDWNL</sequence>
<comment type="similarity">
    <text evidence="1 5 7">Belongs to the uracil-DNA glycosylase (UDG) superfamily. UNG family.</text>
</comment>
<comment type="function">
    <text evidence="5 7">Excises uracil residues from the DNA which can arise as a result of misincorporation of dUMP residues by DNA polymerase or due to deamination of cytosine.</text>
</comment>
<reference evidence="10 11" key="1">
    <citation type="submission" date="2024-03" db="EMBL/GenBank/DDBJ databases">
        <title>Genome-scale model development and genomic sequencing of the oleaginous clade Lipomyces.</title>
        <authorList>
            <consortium name="Lawrence Berkeley National Laboratory"/>
            <person name="Czajka J.J."/>
            <person name="Han Y."/>
            <person name="Kim J."/>
            <person name="Mondo S.J."/>
            <person name="Hofstad B.A."/>
            <person name="Robles A."/>
            <person name="Haridas S."/>
            <person name="Riley R."/>
            <person name="LaButti K."/>
            <person name="Pangilinan J."/>
            <person name="Andreopoulos W."/>
            <person name="Lipzen A."/>
            <person name="Yan J."/>
            <person name="Wang M."/>
            <person name="Ng V."/>
            <person name="Grigoriev I.V."/>
            <person name="Spatafora J.W."/>
            <person name="Magnuson J.K."/>
            <person name="Baker S.E."/>
            <person name="Pomraning K.R."/>
        </authorList>
    </citation>
    <scope>NUCLEOTIDE SEQUENCE [LARGE SCALE GENOMIC DNA]</scope>
    <source>
        <strain evidence="10 11">Phaff 52-87</strain>
    </source>
</reference>
<dbReference type="PROSITE" id="PS00130">
    <property type="entry name" value="U_DNA_GLYCOSYLASE"/>
    <property type="match status" value="1"/>
</dbReference>
<dbReference type="NCBIfam" id="TIGR00628">
    <property type="entry name" value="ung"/>
    <property type="match status" value="1"/>
</dbReference>
<dbReference type="PANTHER" id="PTHR11264:SF0">
    <property type="entry name" value="URACIL-DNA GLYCOSYLASE"/>
    <property type="match status" value="1"/>
</dbReference>
<evidence type="ECO:0000313" key="11">
    <source>
        <dbReference type="Proteomes" id="UP001498771"/>
    </source>
</evidence>
<name>A0ABR1F6V7_9ASCO</name>
<evidence type="ECO:0000256" key="3">
    <source>
        <dbReference type="ARBA" id="ARBA00022801"/>
    </source>
</evidence>
<dbReference type="SUPFAM" id="SSF52141">
    <property type="entry name" value="Uracil-DNA glycosylase-like"/>
    <property type="match status" value="1"/>
</dbReference>
<evidence type="ECO:0000256" key="1">
    <source>
        <dbReference type="ARBA" id="ARBA00008184"/>
    </source>
</evidence>
<comment type="catalytic activity">
    <reaction evidence="5 7">
        <text>Hydrolyzes single-stranded DNA or mismatched double-stranded DNA and polynucleotides, releasing free uracil.</text>
        <dbReference type="EC" id="3.2.2.27"/>
    </reaction>
</comment>
<dbReference type="CDD" id="cd10027">
    <property type="entry name" value="UDG-F1-like"/>
    <property type="match status" value="1"/>
</dbReference>
<accession>A0ABR1F6V7</accession>
<keyword evidence="5" id="KW-0539">Nucleus</keyword>
<dbReference type="InterPro" id="IPR005122">
    <property type="entry name" value="Uracil-DNA_glycosylase-like"/>
</dbReference>
<dbReference type="SMART" id="SM00987">
    <property type="entry name" value="UreE_C"/>
    <property type="match status" value="1"/>
</dbReference>
<dbReference type="InterPro" id="IPR002043">
    <property type="entry name" value="UDG_fam1"/>
</dbReference>
<keyword evidence="11" id="KW-1185">Reference proteome</keyword>
<dbReference type="Gene3D" id="3.40.470.10">
    <property type="entry name" value="Uracil-DNA glycosylase-like domain"/>
    <property type="match status" value="1"/>
</dbReference>
<evidence type="ECO:0000256" key="5">
    <source>
        <dbReference type="HAMAP-Rule" id="MF_03166"/>
    </source>
</evidence>
<dbReference type="EMBL" id="JBBJBU010000005">
    <property type="protein sequence ID" value="KAK7205581.1"/>
    <property type="molecule type" value="Genomic_DNA"/>
</dbReference>
<dbReference type="NCBIfam" id="NF003588">
    <property type="entry name" value="PRK05254.1-1"/>
    <property type="match status" value="1"/>
</dbReference>
<evidence type="ECO:0000256" key="7">
    <source>
        <dbReference type="RuleBase" id="RU003780"/>
    </source>
</evidence>
<protein>
    <recommendedName>
        <fullName evidence="5 7">Uracil-DNA glycosylase</fullName>
        <shortName evidence="5">UDG</shortName>
        <ecNumber evidence="5 7">3.2.2.27</ecNumber>
    </recommendedName>
</protein>
<dbReference type="InterPro" id="IPR018085">
    <property type="entry name" value="Ura-DNA_Glyclase_AS"/>
</dbReference>